<evidence type="ECO:0000256" key="6">
    <source>
        <dbReference type="ARBA" id="ARBA00023136"/>
    </source>
</evidence>
<proteinExistence type="predicted"/>
<comment type="subcellular location">
    <subcellularLocation>
        <location evidence="1">Cell membrane</location>
        <topology evidence="1">Multi-pass membrane protein</topology>
    </subcellularLocation>
</comment>
<feature type="transmembrane region" description="Helical" evidence="7">
    <location>
        <begin position="287"/>
        <end position="307"/>
    </location>
</feature>
<dbReference type="SUPFAM" id="SSF103473">
    <property type="entry name" value="MFS general substrate transporter"/>
    <property type="match status" value="1"/>
</dbReference>
<feature type="transmembrane region" description="Helical" evidence="7">
    <location>
        <begin position="123"/>
        <end position="149"/>
    </location>
</feature>
<evidence type="ECO:0000259" key="8">
    <source>
        <dbReference type="PROSITE" id="PS50850"/>
    </source>
</evidence>
<feature type="transmembrane region" description="Helical" evidence="7">
    <location>
        <begin position="64"/>
        <end position="87"/>
    </location>
</feature>
<dbReference type="InterPro" id="IPR050171">
    <property type="entry name" value="MFS_Transporters"/>
</dbReference>
<dbReference type="GO" id="GO:0022857">
    <property type="term" value="F:transmembrane transporter activity"/>
    <property type="evidence" value="ECO:0007669"/>
    <property type="project" value="InterPro"/>
</dbReference>
<dbReference type="PANTHER" id="PTHR23517:SF13">
    <property type="entry name" value="MAJOR FACILITATOR SUPERFAMILY MFS_1"/>
    <property type="match status" value="1"/>
</dbReference>
<evidence type="ECO:0000256" key="7">
    <source>
        <dbReference type="SAM" id="Phobius"/>
    </source>
</evidence>
<dbReference type="Gene3D" id="1.20.1250.20">
    <property type="entry name" value="MFS general substrate transporter like domains"/>
    <property type="match status" value="1"/>
</dbReference>
<dbReference type="EMBL" id="AP025523">
    <property type="protein sequence ID" value="BDE04977.1"/>
    <property type="molecule type" value="Genomic_DNA"/>
</dbReference>
<accession>A0AAN2C8W6</accession>
<evidence type="ECO:0000256" key="1">
    <source>
        <dbReference type="ARBA" id="ARBA00004651"/>
    </source>
</evidence>
<dbReference type="InterPro" id="IPR011701">
    <property type="entry name" value="MFS"/>
</dbReference>
<evidence type="ECO:0000256" key="5">
    <source>
        <dbReference type="ARBA" id="ARBA00022989"/>
    </source>
</evidence>
<protein>
    <recommendedName>
        <fullName evidence="8">Major facilitator superfamily (MFS) profile domain-containing protein</fullName>
    </recommendedName>
</protein>
<keyword evidence="6 7" id="KW-0472">Membrane</keyword>
<feature type="transmembrane region" description="Helical" evidence="7">
    <location>
        <begin position="327"/>
        <end position="346"/>
    </location>
</feature>
<organism evidence="9 10">
    <name type="scientific">Vulcanimicrobium alpinum</name>
    <dbReference type="NCBI Taxonomy" id="3016050"/>
    <lineage>
        <taxon>Bacteria</taxon>
        <taxon>Bacillati</taxon>
        <taxon>Vulcanimicrobiota</taxon>
        <taxon>Vulcanimicrobiia</taxon>
        <taxon>Vulcanimicrobiales</taxon>
        <taxon>Vulcanimicrobiaceae</taxon>
        <taxon>Vulcanimicrobium</taxon>
    </lineage>
</organism>
<feature type="transmembrane region" description="Helical" evidence="7">
    <location>
        <begin position="155"/>
        <end position="174"/>
    </location>
</feature>
<dbReference type="AlphaFoldDB" id="A0AAN2C8W6"/>
<sequence>MVGLALAAAMLGSNIPAPLYELYRQRFGFSTFAMTAVFATYPIALIGALIACERVPDRIGRRATLALGVLVSALGAALFALAGGLSWLIAGRLAAALAIGLAGAAGAPLLVELRADGDRRAAALVATFALSLACGLAPALSGSLAAAGIAPFTAAYAIDIAIALGACAALIAFVPETRPAQVRVARAPVRLDAGARRAFAIAALGSGIGWWVASLFVSLVPSYLGALLGVRSPAVGGVLALIVFAVSPLAMFALRTRDERVTLRWGMALTIVALAGILTAVPARSLALFTIATFVAGIAQGASFFGAQTMINRLGTPEERARVGARFYAITYLMIGVPVLAMGALATGFGLFAAFAIVGGLYAVVALGVLIAAGAPRARSAATERAA</sequence>
<keyword evidence="4 7" id="KW-0812">Transmembrane</keyword>
<dbReference type="InterPro" id="IPR020846">
    <property type="entry name" value="MFS_dom"/>
</dbReference>
<feature type="transmembrane region" description="Helical" evidence="7">
    <location>
        <begin position="233"/>
        <end position="254"/>
    </location>
</feature>
<feature type="transmembrane region" description="Helical" evidence="7">
    <location>
        <begin position="93"/>
        <end position="111"/>
    </location>
</feature>
<dbReference type="GO" id="GO:0005886">
    <property type="term" value="C:plasma membrane"/>
    <property type="evidence" value="ECO:0007669"/>
    <property type="project" value="UniProtKB-SubCell"/>
</dbReference>
<keyword evidence="2" id="KW-0813">Transport</keyword>
<dbReference type="KEGG" id="vab:WPS_02530"/>
<evidence type="ECO:0000256" key="4">
    <source>
        <dbReference type="ARBA" id="ARBA00022692"/>
    </source>
</evidence>
<keyword evidence="3" id="KW-1003">Cell membrane</keyword>
<dbReference type="PANTHER" id="PTHR23517">
    <property type="entry name" value="RESISTANCE PROTEIN MDTM, PUTATIVE-RELATED-RELATED"/>
    <property type="match status" value="1"/>
</dbReference>
<keyword evidence="10" id="KW-1185">Reference proteome</keyword>
<dbReference type="InterPro" id="IPR036259">
    <property type="entry name" value="MFS_trans_sf"/>
</dbReference>
<name>A0AAN2C8W6_UNVUL</name>
<dbReference type="Proteomes" id="UP001317532">
    <property type="component" value="Chromosome"/>
</dbReference>
<feature type="transmembrane region" description="Helical" evidence="7">
    <location>
        <begin position="352"/>
        <end position="375"/>
    </location>
</feature>
<dbReference type="Pfam" id="PF07690">
    <property type="entry name" value="MFS_1"/>
    <property type="match status" value="1"/>
</dbReference>
<evidence type="ECO:0000256" key="3">
    <source>
        <dbReference type="ARBA" id="ARBA00022475"/>
    </source>
</evidence>
<feature type="transmembrane region" description="Helical" evidence="7">
    <location>
        <begin position="195"/>
        <end position="213"/>
    </location>
</feature>
<reference evidence="9 10" key="1">
    <citation type="journal article" date="2022" name="ISME Commun">
        <title>Vulcanimicrobium alpinus gen. nov. sp. nov., the first cultivated representative of the candidate phylum 'Eremiobacterota', is a metabolically versatile aerobic anoxygenic phototroph.</title>
        <authorList>
            <person name="Yabe S."/>
            <person name="Muto K."/>
            <person name="Abe K."/>
            <person name="Yokota A."/>
            <person name="Staudigel H."/>
            <person name="Tebo B.M."/>
        </authorList>
    </citation>
    <scope>NUCLEOTIDE SEQUENCE [LARGE SCALE GENOMIC DNA]</scope>
    <source>
        <strain evidence="9 10">WC8-2</strain>
    </source>
</reference>
<dbReference type="PROSITE" id="PS50850">
    <property type="entry name" value="MFS"/>
    <property type="match status" value="1"/>
</dbReference>
<evidence type="ECO:0000313" key="9">
    <source>
        <dbReference type="EMBL" id="BDE04977.1"/>
    </source>
</evidence>
<feature type="domain" description="Major facilitator superfamily (MFS) profile" evidence="8">
    <location>
        <begin position="1"/>
        <end position="377"/>
    </location>
</feature>
<evidence type="ECO:0000256" key="2">
    <source>
        <dbReference type="ARBA" id="ARBA00022448"/>
    </source>
</evidence>
<gene>
    <name evidence="9" type="ORF">WPS_02530</name>
</gene>
<feature type="transmembrane region" description="Helical" evidence="7">
    <location>
        <begin position="261"/>
        <end position="281"/>
    </location>
</feature>
<feature type="transmembrane region" description="Helical" evidence="7">
    <location>
        <begin position="32"/>
        <end position="52"/>
    </location>
</feature>
<keyword evidence="5 7" id="KW-1133">Transmembrane helix</keyword>
<evidence type="ECO:0000313" key="10">
    <source>
        <dbReference type="Proteomes" id="UP001317532"/>
    </source>
</evidence>